<organism evidence="2">
    <name type="scientific">Oryza sativa subsp. japonica</name>
    <name type="common">Rice</name>
    <dbReference type="NCBI Taxonomy" id="39947"/>
    <lineage>
        <taxon>Eukaryota</taxon>
        <taxon>Viridiplantae</taxon>
        <taxon>Streptophyta</taxon>
        <taxon>Embryophyta</taxon>
        <taxon>Tracheophyta</taxon>
        <taxon>Spermatophyta</taxon>
        <taxon>Magnoliopsida</taxon>
        <taxon>Liliopsida</taxon>
        <taxon>Poales</taxon>
        <taxon>Poaceae</taxon>
        <taxon>BOP clade</taxon>
        <taxon>Oryzoideae</taxon>
        <taxon>Oryzeae</taxon>
        <taxon>Oryzinae</taxon>
        <taxon>Oryza</taxon>
        <taxon>Oryza sativa</taxon>
    </lineage>
</organism>
<feature type="compositionally biased region" description="Basic and acidic residues" evidence="1">
    <location>
        <begin position="1"/>
        <end position="15"/>
    </location>
</feature>
<feature type="region of interest" description="Disordered" evidence="1">
    <location>
        <begin position="1"/>
        <end position="48"/>
    </location>
</feature>
<reference evidence="2" key="2">
    <citation type="submission" date="2008-12" db="EMBL/GenBank/DDBJ databases">
        <title>Improved gene annotation of the rice (Oryza sativa) genomes.</title>
        <authorList>
            <person name="Wang J."/>
            <person name="Li R."/>
            <person name="Fan W."/>
            <person name="Huang Q."/>
            <person name="Zhang J."/>
            <person name="Zhou Y."/>
            <person name="Hu Y."/>
            <person name="Zi S."/>
            <person name="Li J."/>
            <person name="Ni P."/>
            <person name="Zheng H."/>
            <person name="Zhang Y."/>
            <person name="Zhao M."/>
            <person name="Hao Q."/>
            <person name="McDermott J."/>
            <person name="Samudrala R."/>
            <person name="Kristiansen K."/>
            <person name="Wong G.K.-S."/>
        </authorList>
    </citation>
    <scope>NUCLEOTIDE SEQUENCE</scope>
</reference>
<name>B9FMV8_ORYSJ</name>
<reference evidence="2" key="1">
    <citation type="journal article" date="2005" name="PLoS Biol.">
        <title>The genomes of Oryza sativa: a history of duplications.</title>
        <authorList>
            <person name="Yu J."/>
            <person name="Wang J."/>
            <person name="Lin W."/>
            <person name="Li S."/>
            <person name="Li H."/>
            <person name="Zhou J."/>
            <person name="Ni P."/>
            <person name="Dong W."/>
            <person name="Hu S."/>
            <person name="Zeng C."/>
            <person name="Zhang J."/>
            <person name="Zhang Y."/>
            <person name="Li R."/>
            <person name="Xu Z."/>
            <person name="Li S."/>
            <person name="Li X."/>
            <person name="Zheng H."/>
            <person name="Cong L."/>
            <person name="Lin L."/>
            <person name="Yin J."/>
            <person name="Geng J."/>
            <person name="Li G."/>
            <person name="Shi J."/>
            <person name="Liu J."/>
            <person name="Lv H."/>
            <person name="Li J."/>
            <person name="Wang J."/>
            <person name="Deng Y."/>
            <person name="Ran L."/>
            <person name="Shi X."/>
            <person name="Wang X."/>
            <person name="Wu Q."/>
            <person name="Li C."/>
            <person name="Ren X."/>
            <person name="Wang J."/>
            <person name="Wang X."/>
            <person name="Li D."/>
            <person name="Liu D."/>
            <person name="Zhang X."/>
            <person name="Ji Z."/>
            <person name="Zhao W."/>
            <person name="Sun Y."/>
            <person name="Zhang Z."/>
            <person name="Bao J."/>
            <person name="Han Y."/>
            <person name="Dong L."/>
            <person name="Ji J."/>
            <person name="Chen P."/>
            <person name="Wu S."/>
            <person name="Liu J."/>
            <person name="Xiao Y."/>
            <person name="Bu D."/>
            <person name="Tan J."/>
            <person name="Yang L."/>
            <person name="Ye C."/>
            <person name="Zhang J."/>
            <person name="Xu J."/>
            <person name="Zhou Y."/>
            <person name="Yu Y."/>
            <person name="Zhang B."/>
            <person name="Zhuang S."/>
            <person name="Wei H."/>
            <person name="Liu B."/>
            <person name="Lei M."/>
            <person name="Yu H."/>
            <person name="Li Y."/>
            <person name="Xu H."/>
            <person name="Wei S."/>
            <person name="He X."/>
            <person name="Fang L."/>
            <person name="Zhang Z."/>
            <person name="Zhang Y."/>
            <person name="Huang X."/>
            <person name="Su Z."/>
            <person name="Tong W."/>
            <person name="Li J."/>
            <person name="Tong Z."/>
            <person name="Li S."/>
            <person name="Ye J."/>
            <person name="Wang L."/>
            <person name="Fang L."/>
            <person name="Lei T."/>
            <person name="Chen C."/>
            <person name="Chen H."/>
            <person name="Xu Z."/>
            <person name="Li H."/>
            <person name="Huang H."/>
            <person name="Zhang F."/>
            <person name="Xu H."/>
            <person name="Li N."/>
            <person name="Zhao C."/>
            <person name="Li S."/>
            <person name="Dong L."/>
            <person name="Huang Y."/>
            <person name="Li L."/>
            <person name="Xi Y."/>
            <person name="Qi Q."/>
            <person name="Li W."/>
            <person name="Zhang B."/>
            <person name="Hu W."/>
            <person name="Zhang Y."/>
            <person name="Tian X."/>
            <person name="Jiao Y."/>
            <person name="Liang X."/>
            <person name="Jin J."/>
            <person name="Gao L."/>
            <person name="Zheng W."/>
            <person name="Hao B."/>
            <person name="Liu S."/>
            <person name="Wang W."/>
            <person name="Yuan L."/>
            <person name="Cao M."/>
            <person name="McDermott J."/>
            <person name="Samudrala R."/>
            <person name="Wang J."/>
            <person name="Wong G.K."/>
            <person name="Yang H."/>
        </authorList>
    </citation>
    <scope>NUCLEOTIDE SEQUENCE [LARGE SCALE GENOMIC DNA]</scope>
</reference>
<evidence type="ECO:0000313" key="2">
    <source>
        <dbReference type="EMBL" id="EEE62592.1"/>
    </source>
</evidence>
<feature type="compositionally biased region" description="Gly residues" evidence="1">
    <location>
        <begin position="16"/>
        <end position="26"/>
    </location>
</feature>
<protein>
    <submittedName>
        <fullName evidence="2">Uncharacterized protein</fullName>
    </submittedName>
</protein>
<proteinExistence type="predicted"/>
<evidence type="ECO:0000256" key="1">
    <source>
        <dbReference type="SAM" id="MobiDB-lite"/>
    </source>
</evidence>
<dbReference type="EMBL" id="CM000142">
    <property type="protein sequence ID" value="EEE62592.1"/>
    <property type="molecule type" value="Genomic_DNA"/>
</dbReference>
<gene>
    <name evidence="2" type="ORF">OsJ_17395</name>
</gene>
<feature type="compositionally biased region" description="Basic and acidic residues" evidence="1">
    <location>
        <begin position="29"/>
        <end position="38"/>
    </location>
</feature>
<sequence>MERIENGGRKIHGGDRQQGGKRGGGWEPRSYKDGDRALAGDYSRSGGHLDARASYFGLMKMGNG</sequence>
<dbReference type="AlphaFoldDB" id="B9FMV8"/>
<accession>B9FMV8</accession>
<dbReference type="Proteomes" id="UP000007752">
    <property type="component" value="Chromosome 5"/>
</dbReference>